<dbReference type="SUPFAM" id="SSF109854">
    <property type="entry name" value="DinB/YfiT-like putative metalloenzymes"/>
    <property type="match status" value="1"/>
</dbReference>
<sequence length="211" mass="22159">MDIRELDRRAVQASVDIVAEVRPGDLARPTPCAGWTLGGLLAHMTAQHLGFAAAAEGRGADLDVWRERSAPDPVWAYAAAAERVTAAFAVEGVLDRGFVLPEVGVDAPFPAVQAIGFHFIDYLVHGWDVARALGIAYDPAPDLAEAAWPIALAVPDGDYRERPGAAFAPSVPAAPGASRFDRILARLGRTPAPAPAPASAHGHDHGSSRPQ</sequence>
<gene>
    <name evidence="3" type="ORF">FLX08_16860</name>
</gene>
<dbReference type="Gene3D" id="1.20.120.450">
    <property type="entry name" value="dinb family like domain"/>
    <property type="match status" value="1"/>
</dbReference>
<dbReference type="InterPro" id="IPR024344">
    <property type="entry name" value="MDMPI_metal-binding"/>
</dbReference>
<feature type="domain" description="Mycothiol-dependent maleylpyruvate isomerase metal-binding" evidence="2">
    <location>
        <begin position="8"/>
        <end position="130"/>
    </location>
</feature>
<dbReference type="Pfam" id="PF11716">
    <property type="entry name" value="MDMPI_N"/>
    <property type="match status" value="1"/>
</dbReference>
<protein>
    <submittedName>
        <fullName evidence="3">TIGR03086 family protein</fullName>
    </submittedName>
</protein>
<reference evidence="3 4" key="1">
    <citation type="submission" date="2019-07" db="EMBL/GenBank/DDBJ databases">
        <title>Microbispora hainanensis DSM 45428.</title>
        <authorList>
            <person name="Thawai C."/>
        </authorList>
    </citation>
    <scope>NUCLEOTIDE SEQUENCE [LARGE SCALE GENOMIC DNA]</scope>
    <source>
        <strain evidence="3 4">DSM 45428</strain>
    </source>
</reference>
<dbReference type="AlphaFoldDB" id="A0A544YTY2"/>
<dbReference type="NCBIfam" id="TIGR03083">
    <property type="entry name" value="maleylpyruvate isomerase family mycothiol-dependent enzyme"/>
    <property type="match status" value="1"/>
</dbReference>
<proteinExistence type="predicted"/>
<name>A0A544YTY2_9ACTN</name>
<organism evidence="3 4">
    <name type="scientific">Microbispora hainanensis</name>
    <dbReference type="NCBI Taxonomy" id="568844"/>
    <lineage>
        <taxon>Bacteria</taxon>
        <taxon>Bacillati</taxon>
        <taxon>Actinomycetota</taxon>
        <taxon>Actinomycetes</taxon>
        <taxon>Streptosporangiales</taxon>
        <taxon>Streptosporangiaceae</taxon>
        <taxon>Microbispora</taxon>
    </lineage>
</organism>
<evidence type="ECO:0000259" key="2">
    <source>
        <dbReference type="Pfam" id="PF11716"/>
    </source>
</evidence>
<dbReference type="Proteomes" id="UP000316541">
    <property type="component" value="Unassembled WGS sequence"/>
</dbReference>
<feature type="region of interest" description="Disordered" evidence="1">
    <location>
        <begin position="189"/>
        <end position="211"/>
    </location>
</feature>
<dbReference type="InterPro" id="IPR034660">
    <property type="entry name" value="DinB/YfiT-like"/>
</dbReference>
<dbReference type="EMBL" id="VIRM01000018">
    <property type="protein sequence ID" value="TQS20241.1"/>
    <property type="molecule type" value="Genomic_DNA"/>
</dbReference>
<dbReference type="GO" id="GO:0046872">
    <property type="term" value="F:metal ion binding"/>
    <property type="evidence" value="ECO:0007669"/>
    <property type="project" value="InterPro"/>
</dbReference>
<feature type="compositionally biased region" description="Basic and acidic residues" evidence="1">
    <location>
        <begin position="201"/>
        <end position="211"/>
    </location>
</feature>
<accession>A0A544YTY2</accession>
<evidence type="ECO:0000313" key="3">
    <source>
        <dbReference type="EMBL" id="TQS20241.1"/>
    </source>
</evidence>
<evidence type="ECO:0000256" key="1">
    <source>
        <dbReference type="SAM" id="MobiDB-lite"/>
    </source>
</evidence>
<dbReference type="InterPro" id="IPR017520">
    <property type="entry name" value="CHP03086"/>
</dbReference>
<evidence type="ECO:0000313" key="4">
    <source>
        <dbReference type="Proteomes" id="UP000316541"/>
    </source>
</evidence>
<comment type="caution">
    <text evidence="3">The sequence shown here is derived from an EMBL/GenBank/DDBJ whole genome shotgun (WGS) entry which is preliminary data.</text>
</comment>
<dbReference type="RefSeq" id="WP_142619805.1">
    <property type="nucleotide sequence ID" value="NZ_VIRM01000018.1"/>
</dbReference>
<dbReference type="NCBIfam" id="TIGR03086">
    <property type="entry name" value="TIGR03086 family metal-binding protein"/>
    <property type="match status" value="1"/>
</dbReference>
<dbReference type="InterPro" id="IPR017517">
    <property type="entry name" value="Maleyloyr_isom"/>
</dbReference>